<evidence type="ECO:0000313" key="1">
    <source>
        <dbReference type="EMBL" id="PJK29221.1"/>
    </source>
</evidence>
<evidence type="ECO:0000313" key="2">
    <source>
        <dbReference type="Proteomes" id="UP000229498"/>
    </source>
</evidence>
<dbReference type="CDD" id="cd09757">
    <property type="entry name" value="Cas8c_I-C"/>
    <property type="match status" value="1"/>
</dbReference>
<dbReference type="Proteomes" id="UP000229498">
    <property type="component" value="Unassembled WGS sequence"/>
</dbReference>
<comment type="caution">
    <text evidence="1">The sequence shown here is derived from an EMBL/GenBank/DDBJ whole genome shotgun (WGS) entry which is preliminary data.</text>
</comment>
<dbReference type="EMBL" id="PHIG01000035">
    <property type="protein sequence ID" value="PJK29221.1"/>
    <property type="molecule type" value="Genomic_DNA"/>
</dbReference>
<dbReference type="Pfam" id="PF09709">
    <property type="entry name" value="Cas_Csd1"/>
    <property type="match status" value="1"/>
</dbReference>
<dbReference type="RefSeq" id="WP_109793955.1">
    <property type="nucleotide sequence ID" value="NZ_PHIG01000035.1"/>
</dbReference>
<reference evidence="1 2" key="1">
    <citation type="submission" date="2017-11" db="EMBL/GenBank/DDBJ databases">
        <title>Draft genome sequence of Rhizobiales bacterium SY3-13.</title>
        <authorList>
            <person name="Sun C."/>
        </authorList>
    </citation>
    <scope>NUCLEOTIDE SEQUENCE [LARGE SCALE GENOMIC DNA]</scope>
    <source>
        <strain evidence="1 2">SY3-13</strain>
    </source>
</reference>
<proteinExistence type="predicted"/>
<keyword evidence="2" id="KW-1185">Reference proteome</keyword>
<gene>
    <name evidence="1" type="primary">cas8c</name>
    <name evidence="1" type="ORF">CVT23_13115</name>
</gene>
<protein>
    <submittedName>
        <fullName evidence="1">Type I-C CRISPR-associated protein Cas8c/Csd1</fullName>
    </submittedName>
</protein>
<sequence>MTVLQALDRLYGRLADAEKVPPFGYASEKISFCIILAPDGRPVAVRDLRDQTGKRPRPAAVEVPQQASRRTSGVQANFLWDKTSYALGLTADKPGKKRDPASEHRAFVELHETLLRGAEDAGLLALLGFLRTWRPERFEAPPFSGRGNPEDILDANVVFELDGAPGEFVHDRPAARDIWARYRAEAAGAEGMCLVTGEVGPIAELHPAIKGVPGGQMAGTALVSFNLDAFNSFGKKQGANAPVSEQAAFRYTTALNHLLASDWRHGNRIMVGGDTTVVFWAEAPDAARAAAAESLFATLLDPPTDEQEAAPVRETLKSLARGRPLSEISPGVDDATRFFILGLAPNAARLSVRFWLESDLGVLARNAARHHEDLVLEPSPFRAPPSARRLLVETAAQGKRENIPPLLEGALMRAILTGGRYPQTLFSAVIMRLRADRDVNGRRAAILKACLNRNTNREASMSLDRNEANPGYRLGRLFAVMESIQQAALGKTINATIRDRFYGAASATPASVFPVLLRTAGHHLSSIRKGEKGGLARWFEREMGEIVDGLPNAFPRNLRIEDQGRFAIGYYHQRFEKRADAPAEAKDSPNPETVEA</sequence>
<dbReference type="OrthoDB" id="9778918at2"/>
<dbReference type="InterPro" id="IPR010144">
    <property type="entry name" value="CRISPR-assoc_prot_Csd1-typ"/>
</dbReference>
<dbReference type="NCBIfam" id="TIGR01863">
    <property type="entry name" value="cas_Csd1"/>
    <property type="match status" value="1"/>
</dbReference>
<accession>A0A2M9G0H7</accession>
<name>A0A2M9G0H7_9PROT</name>
<dbReference type="AlphaFoldDB" id="A0A2M9G0H7"/>
<organism evidence="1 2">
    <name type="scientific">Minwuia thermotolerans</name>
    <dbReference type="NCBI Taxonomy" id="2056226"/>
    <lineage>
        <taxon>Bacteria</taxon>
        <taxon>Pseudomonadati</taxon>
        <taxon>Pseudomonadota</taxon>
        <taxon>Alphaproteobacteria</taxon>
        <taxon>Minwuiales</taxon>
        <taxon>Minwuiaceae</taxon>
        <taxon>Minwuia</taxon>
    </lineage>
</organism>